<dbReference type="STRING" id="322710.Avin_05650"/>
<dbReference type="HOGENOM" id="CLU_171086_0_0_6"/>
<dbReference type="EnsemblBacteria" id="ACO76818">
    <property type="protein sequence ID" value="ACO76818"/>
    <property type="gene ID" value="Avin_05650"/>
</dbReference>
<reference evidence="1 2" key="1">
    <citation type="journal article" date="2009" name="J. Bacteriol.">
        <title>Genome sequence of Azotobacter vinelandii, an obligate aerobe specialized to support diverse anaerobic metabolic processes.</title>
        <authorList>
            <person name="Setubal J.C."/>
            <person name="dos Santos P."/>
            <person name="Goldman B.S."/>
            <person name="Ertesvag H."/>
            <person name="Espin G."/>
            <person name="Rubio L.M."/>
            <person name="Valla S."/>
            <person name="Almeida N.F."/>
            <person name="Balasubramanian D."/>
            <person name="Cromes L."/>
            <person name="Curatti L."/>
            <person name="Du Z."/>
            <person name="Godsy E."/>
            <person name="Goodner B."/>
            <person name="Hellner-Burris K."/>
            <person name="Hernandez J.A."/>
            <person name="Houmiel K."/>
            <person name="Imperial J."/>
            <person name="Kennedy C."/>
            <person name="Larson T.J."/>
            <person name="Latreille P."/>
            <person name="Ligon L.S."/>
            <person name="Lu J."/>
            <person name="Maerk M."/>
            <person name="Miller N.M."/>
            <person name="Norton S."/>
            <person name="O'Carroll I.P."/>
            <person name="Paulsen I."/>
            <person name="Raulfs E.C."/>
            <person name="Roemer R."/>
            <person name="Rosser J."/>
            <person name="Segura D."/>
            <person name="Slater S."/>
            <person name="Stricklin S.L."/>
            <person name="Studholme D.J."/>
            <person name="Sun J."/>
            <person name="Viana C.J."/>
            <person name="Wallin E."/>
            <person name="Wang B."/>
            <person name="Wheeler C."/>
            <person name="Zhu H."/>
            <person name="Dean D.R."/>
            <person name="Dixon R."/>
            <person name="Wood D."/>
        </authorList>
    </citation>
    <scope>NUCLEOTIDE SEQUENCE [LARGE SCALE GENOMIC DNA]</scope>
    <source>
        <strain evidence="2">DJ / ATCC BAA-1303</strain>
    </source>
</reference>
<dbReference type="Pfam" id="PF12021">
    <property type="entry name" value="DUF3509"/>
    <property type="match status" value="1"/>
</dbReference>
<dbReference type="GeneID" id="88183980"/>
<dbReference type="RefSeq" id="WP_012699246.1">
    <property type="nucleotide sequence ID" value="NC_012560.1"/>
</dbReference>
<organism evidence="1 2">
    <name type="scientific">Azotobacter vinelandii (strain DJ / ATCC BAA-1303)</name>
    <dbReference type="NCBI Taxonomy" id="322710"/>
    <lineage>
        <taxon>Bacteria</taxon>
        <taxon>Pseudomonadati</taxon>
        <taxon>Pseudomonadota</taxon>
        <taxon>Gammaproteobacteria</taxon>
        <taxon>Pseudomonadales</taxon>
        <taxon>Pseudomonadaceae</taxon>
        <taxon>Azotobacter</taxon>
    </lineage>
</organism>
<accession>C1DKF5</accession>
<dbReference type="AlphaFoldDB" id="C1DKF5"/>
<gene>
    <name evidence="1" type="ordered locus">Avin_05650</name>
</gene>
<evidence type="ECO:0000313" key="2">
    <source>
        <dbReference type="Proteomes" id="UP000002424"/>
    </source>
</evidence>
<sequence length="92" mass="10547">MKQIEETLVAAFPEYEVLLEQRPDGSLLFTLRQDGRPVMRRALSLDQMRNSLQLDWLIGAIQRDLAIEAGEAPMVARLQSQSRLRLPTYAIH</sequence>
<dbReference type="KEGG" id="avn:Avin_05650"/>
<dbReference type="EMBL" id="CP001157">
    <property type="protein sequence ID" value="ACO76818.1"/>
    <property type="molecule type" value="Genomic_DNA"/>
</dbReference>
<evidence type="ECO:0008006" key="3">
    <source>
        <dbReference type="Google" id="ProtNLM"/>
    </source>
</evidence>
<dbReference type="Proteomes" id="UP000002424">
    <property type="component" value="Chromosome"/>
</dbReference>
<keyword evidence="2" id="KW-1185">Reference proteome</keyword>
<protein>
    <recommendedName>
        <fullName evidence="3">DUF3509 domain-containing protein</fullName>
    </recommendedName>
</protein>
<proteinExistence type="predicted"/>
<dbReference type="InterPro" id="IPR021898">
    <property type="entry name" value="DUF3509"/>
</dbReference>
<dbReference type="OrthoDB" id="6891826at2"/>
<name>C1DKF5_AZOVD</name>
<dbReference type="eggNOG" id="ENOG50348BR">
    <property type="taxonomic scope" value="Bacteria"/>
</dbReference>
<evidence type="ECO:0000313" key="1">
    <source>
        <dbReference type="EMBL" id="ACO76818.1"/>
    </source>
</evidence>